<dbReference type="Pfam" id="PF00078">
    <property type="entry name" value="RVT_1"/>
    <property type="match status" value="1"/>
</dbReference>
<reference evidence="2 3" key="2">
    <citation type="submission" date="2018-11" db="EMBL/GenBank/DDBJ databases">
        <authorList>
            <consortium name="Pathogen Informatics"/>
        </authorList>
    </citation>
    <scope>NUCLEOTIDE SEQUENCE [LARGE SCALE GENOMIC DNA]</scope>
    <source>
        <strain evidence="2 3">Costa Rica</strain>
    </source>
</reference>
<dbReference type="EMBL" id="UYYA01000948">
    <property type="protein sequence ID" value="VDM54892.1"/>
    <property type="molecule type" value="Genomic_DNA"/>
</dbReference>
<evidence type="ECO:0000313" key="2">
    <source>
        <dbReference type="EMBL" id="VDM54892.1"/>
    </source>
</evidence>
<name>A0A0R3PGB9_ANGCS</name>
<dbReference type="OrthoDB" id="5868146at2759"/>
<feature type="domain" description="Reverse transcriptase" evidence="1">
    <location>
        <begin position="256"/>
        <end position="416"/>
    </location>
</feature>
<evidence type="ECO:0000259" key="1">
    <source>
        <dbReference type="Pfam" id="PF00078"/>
    </source>
</evidence>
<dbReference type="InterPro" id="IPR000477">
    <property type="entry name" value="RT_dom"/>
</dbReference>
<dbReference type="InterPro" id="IPR043502">
    <property type="entry name" value="DNA/RNA_pol_sf"/>
</dbReference>
<dbReference type="SUPFAM" id="SSF56672">
    <property type="entry name" value="DNA/RNA polymerases"/>
    <property type="match status" value="1"/>
</dbReference>
<reference evidence="4" key="1">
    <citation type="submission" date="2017-02" db="UniProtKB">
        <authorList>
            <consortium name="WormBaseParasite"/>
        </authorList>
    </citation>
    <scope>IDENTIFICATION</scope>
</reference>
<proteinExistence type="predicted"/>
<evidence type="ECO:0000313" key="3">
    <source>
        <dbReference type="Proteomes" id="UP000267027"/>
    </source>
</evidence>
<protein>
    <submittedName>
        <fullName evidence="4">Reverse transcriptase domain-containing protein</fullName>
    </submittedName>
</protein>
<dbReference type="PANTHER" id="PTHR21301">
    <property type="entry name" value="REVERSE TRANSCRIPTASE"/>
    <property type="match status" value="1"/>
</dbReference>
<dbReference type="AlphaFoldDB" id="A0A0R3PGB9"/>
<dbReference type="PANTHER" id="PTHR21301:SF10">
    <property type="entry name" value="REVERSE TRANSCRIPTASE DOMAIN-CONTAINING PROTEIN"/>
    <property type="match status" value="1"/>
</dbReference>
<dbReference type="Proteomes" id="UP000267027">
    <property type="component" value="Unassembled WGS sequence"/>
</dbReference>
<keyword evidence="3" id="KW-1185">Reference proteome</keyword>
<sequence>MPRLIESRSWQLLQDVPAKYFRLVKEALSLREKIVSARQSIHFLHRCLKHQVVPNFIKRRRLHDVCGLPEDSHQVLDVELRILRTCLRSRQNQMFAKWKKCETKENFCAKYLEDHLWRRIVSGSVLICNSIRSNAKVALRRKFEDILSKSYNTASIAHKNIAKEHQTDHVRIGNVQENSRLTVLGGITLPDGARSLLELALPTCPVLYLLIKTHKLVSSDDLASTDPSLFEVRPIISCVDGPTDRITWFLTIIFNQLLKHIPAHLTNTQMFLDRLRTAQPKSACVMESFDVTALYTNVSNDYAMQAILELLTQHEGEINMYGFRIEHLMALLKECLSCSFFSWSGKYYAQIRGLAMGQRLATSLAIAFISKVEAPVTDLGPLLYCRYVDDCFVLCSTQEEMDKCFELLNAQTEYIKFTREKPKEK</sequence>
<evidence type="ECO:0000313" key="4">
    <source>
        <dbReference type="WBParaSite" id="ACOC_0000330601-mRNA-1"/>
    </source>
</evidence>
<dbReference type="OMA" id="CETKENF"/>
<gene>
    <name evidence="2" type="ORF">ACOC_LOCUS3307</name>
</gene>
<accession>A0A0R3PGB9</accession>
<dbReference type="WBParaSite" id="ACOC_0000330601-mRNA-1">
    <property type="protein sequence ID" value="ACOC_0000330601-mRNA-1"/>
    <property type="gene ID" value="ACOC_0000330601"/>
</dbReference>
<organism evidence="4">
    <name type="scientific">Angiostrongylus costaricensis</name>
    <name type="common">Nematode worm</name>
    <dbReference type="NCBI Taxonomy" id="334426"/>
    <lineage>
        <taxon>Eukaryota</taxon>
        <taxon>Metazoa</taxon>
        <taxon>Ecdysozoa</taxon>
        <taxon>Nematoda</taxon>
        <taxon>Chromadorea</taxon>
        <taxon>Rhabditida</taxon>
        <taxon>Rhabditina</taxon>
        <taxon>Rhabditomorpha</taxon>
        <taxon>Strongyloidea</taxon>
        <taxon>Metastrongylidae</taxon>
        <taxon>Angiostrongylus</taxon>
    </lineage>
</organism>